<evidence type="ECO:0000313" key="2">
    <source>
        <dbReference type="Proteomes" id="UP001604267"/>
    </source>
</evidence>
<sequence>MSDAQEPVNPVLEPAAAEFAAATANPPYLFDLAPAEG</sequence>
<name>A0ABW7B6X9_9ACTN</name>
<accession>A0ABW7B6X9</accession>
<evidence type="ECO:0000313" key="1">
    <source>
        <dbReference type="EMBL" id="MFG3012918.1"/>
    </source>
</evidence>
<feature type="non-terminal residue" evidence="1">
    <location>
        <position position="37"/>
    </location>
</feature>
<dbReference type="Proteomes" id="UP001604267">
    <property type="component" value="Unassembled WGS sequence"/>
</dbReference>
<organism evidence="1 2">
    <name type="scientific">Streptomyces cinerochromogenes</name>
    <dbReference type="NCBI Taxonomy" id="66422"/>
    <lineage>
        <taxon>Bacteria</taxon>
        <taxon>Bacillati</taxon>
        <taxon>Actinomycetota</taxon>
        <taxon>Actinomycetes</taxon>
        <taxon>Kitasatosporales</taxon>
        <taxon>Streptomycetaceae</taxon>
        <taxon>Streptomyces</taxon>
    </lineage>
</organism>
<gene>
    <name evidence="1" type="ORF">ACGFZB_21110</name>
</gene>
<reference evidence="1 2" key="1">
    <citation type="submission" date="2024-10" db="EMBL/GenBank/DDBJ databases">
        <title>The Natural Products Discovery Center: Release of the First 8490 Sequenced Strains for Exploring Actinobacteria Biosynthetic Diversity.</title>
        <authorList>
            <person name="Kalkreuter E."/>
            <person name="Kautsar S.A."/>
            <person name="Yang D."/>
            <person name="Bader C.D."/>
            <person name="Teijaro C.N."/>
            <person name="Fluegel L."/>
            <person name="Davis C.M."/>
            <person name="Simpson J.R."/>
            <person name="Lauterbach L."/>
            <person name="Steele A.D."/>
            <person name="Gui C."/>
            <person name="Meng S."/>
            <person name="Li G."/>
            <person name="Viehrig K."/>
            <person name="Ye F."/>
            <person name="Su P."/>
            <person name="Kiefer A.F."/>
            <person name="Nichols A."/>
            <person name="Cepeda A.J."/>
            <person name="Yan W."/>
            <person name="Fan B."/>
            <person name="Jiang Y."/>
            <person name="Adhikari A."/>
            <person name="Zheng C.-J."/>
            <person name="Schuster L."/>
            <person name="Cowan T.M."/>
            <person name="Smanski M.J."/>
            <person name="Chevrette M.G."/>
            <person name="De Carvalho L.P.S."/>
            <person name="Shen B."/>
        </authorList>
    </citation>
    <scope>NUCLEOTIDE SEQUENCE [LARGE SCALE GENOMIC DNA]</scope>
    <source>
        <strain evidence="1 2">NPDC048320</strain>
    </source>
</reference>
<keyword evidence="2" id="KW-1185">Reference proteome</keyword>
<comment type="caution">
    <text evidence="1">The sequence shown here is derived from an EMBL/GenBank/DDBJ whole genome shotgun (WGS) entry which is preliminary data.</text>
</comment>
<proteinExistence type="predicted"/>
<dbReference type="EMBL" id="JBICYV010000010">
    <property type="protein sequence ID" value="MFG3012918.1"/>
    <property type="molecule type" value="Genomic_DNA"/>
</dbReference>
<protein>
    <submittedName>
        <fullName evidence="1">Esterase</fullName>
    </submittedName>
</protein>